<gene>
    <name evidence="1" type="ORF">JRQ81_000364</name>
</gene>
<dbReference type="Proteomes" id="UP001142489">
    <property type="component" value="Unassembled WGS sequence"/>
</dbReference>
<accession>A0A9Q1B7Z5</accession>
<evidence type="ECO:0000313" key="1">
    <source>
        <dbReference type="EMBL" id="KAJ7344414.1"/>
    </source>
</evidence>
<dbReference type="AlphaFoldDB" id="A0A9Q1B7Z5"/>
<organism evidence="1 2">
    <name type="scientific">Phrynocephalus forsythii</name>
    <dbReference type="NCBI Taxonomy" id="171643"/>
    <lineage>
        <taxon>Eukaryota</taxon>
        <taxon>Metazoa</taxon>
        <taxon>Chordata</taxon>
        <taxon>Craniata</taxon>
        <taxon>Vertebrata</taxon>
        <taxon>Euteleostomi</taxon>
        <taxon>Lepidosauria</taxon>
        <taxon>Squamata</taxon>
        <taxon>Bifurcata</taxon>
        <taxon>Unidentata</taxon>
        <taxon>Episquamata</taxon>
        <taxon>Toxicofera</taxon>
        <taxon>Iguania</taxon>
        <taxon>Acrodonta</taxon>
        <taxon>Agamidae</taxon>
        <taxon>Agaminae</taxon>
        <taxon>Phrynocephalus</taxon>
    </lineage>
</organism>
<evidence type="ECO:0000313" key="2">
    <source>
        <dbReference type="Proteomes" id="UP001142489"/>
    </source>
</evidence>
<dbReference type="InterPro" id="IPR013783">
    <property type="entry name" value="Ig-like_fold"/>
</dbReference>
<sequence length="246" mass="28100">MFSCSSNINDVLEAADFGMRFSCKAKLTDSQLCKDSSLCHLGRGSKDGLYGHKKIRNVDHAPGKWKFLLFQVVLSELQAVIHVVCTTHPFWHCIATGIVILTVHCQTELSIQMVAERNLFFFLIFQLEFQQFNLGFVCFIYNIVPRVSQIQRVPAVPECEKPITSCTLEKISPAECDICWMRHFEKIPYAVSKMEEPCLDAESNLYYKKSQISFTSNAENHAVNFIAEITHCNSQEKKDIPTHVKR</sequence>
<name>A0A9Q1B7Z5_9SAUR</name>
<dbReference type="Gene3D" id="2.60.40.10">
    <property type="entry name" value="Immunoglobulins"/>
    <property type="match status" value="1"/>
</dbReference>
<comment type="caution">
    <text evidence="1">The sequence shown here is derived from an EMBL/GenBank/DDBJ whole genome shotgun (WGS) entry which is preliminary data.</text>
</comment>
<keyword evidence="2" id="KW-1185">Reference proteome</keyword>
<dbReference type="EMBL" id="JAPFRF010000001">
    <property type="protein sequence ID" value="KAJ7344414.1"/>
    <property type="molecule type" value="Genomic_DNA"/>
</dbReference>
<protein>
    <submittedName>
        <fullName evidence="1">Uncharacterized protein</fullName>
    </submittedName>
</protein>
<dbReference type="OrthoDB" id="9983389at2759"/>
<proteinExistence type="predicted"/>
<reference evidence="1" key="1">
    <citation type="journal article" date="2023" name="DNA Res.">
        <title>Chromosome-level genome assembly of Phrynocephalus forsythii using third-generation DNA sequencing and Hi-C analysis.</title>
        <authorList>
            <person name="Qi Y."/>
            <person name="Zhao W."/>
            <person name="Zhao Y."/>
            <person name="Niu C."/>
            <person name="Cao S."/>
            <person name="Zhang Y."/>
        </authorList>
    </citation>
    <scope>NUCLEOTIDE SEQUENCE</scope>
    <source>
        <tissue evidence="1">Muscle</tissue>
    </source>
</reference>